<dbReference type="Gene3D" id="2.180.10.10">
    <property type="entry name" value="RHS repeat-associated core"/>
    <property type="match status" value="1"/>
</dbReference>
<comment type="caution">
    <text evidence="1">The sequence shown here is derived from an EMBL/GenBank/DDBJ whole genome shotgun (WGS) entry which is preliminary data.</text>
</comment>
<dbReference type="AlphaFoldDB" id="A0A934MVQ6"/>
<dbReference type="EMBL" id="JAELUP010000070">
    <property type="protein sequence ID" value="MBJ6362367.1"/>
    <property type="molecule type" value="Genomic_DNA"/>
</dbReference>
<accession>A0A934MVQ6</accession>
<evidence type="ECO:0000313" key="1">
    <source>
        <dbReference type="EMBL" id="MBJ6362367.1"/>
    </source>
</evidence>
<dbReference type="RefSeq" id="WP_199019914.1">
    <property type="nucleotide sequence ID" value="NZ_JAELUP010000070.1"/>
</dbReference>
<sequence length="82" mass="9528">MLTDVKGNTTEKQYDRLGRLYRVLSNKAVTATYDYYTNGNRKTLTTPGSLTTQYSYYKNNLLKKLDNLRNGSVQDSYSYTYD</sequence>
<feature type="non-terminal residue" evidence="1">
    <location>
        <position position="82"/>
    </location>
</feature>
<gene>
    <name evidence="1" type="ORF">JFN88_13930</name>
</gene>
<evidence type="ECO:0008006" key="3">
    <source>
        <dbReference type="Google" id="ProtNLM"/>
    </source>
</evidence>
<reference evidence="1" key="1">
    <citation type="submission" date="2020-12" db="EMBL/GenBank/DDBJ databases">
        <authorList>
            <person name="Huq M.A."/>
        </authorList>
    </citation>
    <scope>NUCLEOTIDE SEQUENCE</scope>
    <source>
        <strain evidence="1">MAHUQ-46</strain>
    </source>
</reference>
<protein>
    <recommendedName>
        <fullName evidence="3">YD repeat-containing protein</fullName>
    </recommendedName>
</protein>
<dbReference type="Proteomes" id="UP000640274">
    <property type="component" value="Unassembled WGS sequence"/>
</dbReference>
<organism evidence="1 2">
    <name type="scientific">Paenibacillus roseus</name>
    <dbReference type="NCBI Taxonomy" id="2798579"/>
    <lineage>
        <taxon>Bacteria</taxon>
        <taxon>Bacillati</taxon>
        <taxon>Bacillota</taxon>
        <taxon>Bacilli</taxon>
        <taxon>Bacillales</taxon>
        <taxon>Paenibacillaceae</taxon>
        <taxon>Paenibacillus</taxon>
    </lineage>
</organism>
<keyword evidence="2" id="KW-1185">Reference proteome</keyword>
<proteinExistence type="predicted"/>
<evidence type="ECO:0000313" key="2">
    <source>
        <dbReference type="Proteomes" id="UP000640274"/>
    </source>
</evidence>
<name>A0A934MVQ6_9BACL</name>